<dbReference type="Pfam" id="PF05717">
    <property type="entry name" value="TnpB_IS66"/>
    <property type="match status" value="1"/>
</dbReference>
<dbReference type="RefSeq" id="WP_082086178.1">
    <property type="nucleotide sequence ID" value="NZ_CBCSKI010000003.1"/>
</dbReference>
<dbReference type="AlphaFoldDB" id="A0A8I2KKW3"/>
<dbReference type="EMBL" id="WEIA01000004">
    <property type="protein sequence ID" value="NLR21485.1"/>
    <property type="molecule type" value="Genomic_DNA"/>
</dbReference>
<name>A0A8I2KKW3_9GAMM</name>
<dbReference type="Proteomes" id="UP000646877">
    <property type="component" value="Unassembled WGS sequence"/>
</dbReference>
<reference evidence="1" key="1">
    <citation type="submission" date="2019-10" db="EMBL/GenBank/DDBJ databases">
        <authorList>
            <person name="Paulsen S."/>
        </authorList>
    </citation>
    <scope>NUCLEOTIDE SEQUENCE</scope>
    <source>
        <strain evidence="1">LMG 19692</strain>
    </source>
</reference>
<dbReference type="InterPro" id="IPR008878">
    <property type="entry name" value="Transposase_IS66_Orf2"/>
</dbReference>
<sequence length="29" mass="3501">MSGLMFAFYNKNKNKLKVLYWDNTGFALW</sequence>
<evidence type="ECO:0000313" key="2">
    <source>
        <dbReference type="Proteomes" id="UP000646877"/>
    </source>
</evidence>
<accession>A0A8I2KKW3</accession>
<gene>
    <name evidence="1" type="ORF">F9Y85_09165</name>
</gene>
<comment type="caution">
    <text evidence="1">The sequence shown here is derived from an EMBL/GenBank/DDBJ whole genome shotgun (WGS) entry which is preliminary data.</text>
</comment>
<proteinExistence type="predicted"/>
<organism evidence="1 2">
    <name type="scientific">Pseudoalteromonas maricaloris</name>
    <dbReference type="NCBI Taxonomy" id="184924"/>
    <lineage>
        <taxon>Bacteria</taxon>
        <taxon>Pseudomonadati</taxon>
        <taxon>Pseudomonadota</taxon>
        <taxon>Gammaproteobacteria</taxon>
        <taxon>Alteromonadales</taxon>
        <taxon>Pseudoalteromonadaceae</taxon>
        <taxon>Pseudoalteromonas</taxon>
    </lineage>
</organism>
<evidence type="ECO:0000313" key="1">
    <source>
        <dbReference type="EMBL" id="NLR21485.1"/>
    </source>
</evidence>
<protein>
    <submittedName>
        <fullName evidence="1">Transposase</fullName>
    </submittedName>
</protein>